<comment type="caution">
    <text evidence="2">The sequence shown here is derived from an EMBL/GenBank/DDBJ whole genome shotgun (WGS) entry which is preliminary data.</text>
</comment>
<dbReference type="Pfam" id="PF02663">
    <property type="entry name" value="FmdE"/>
    <property type="match status" value="1"/>
</dbReference>
<name>A0ABT8MDB9_9EURY</name>
<evidence type="ECO:0000259" key="1">
    <source>
        <dbReference type="Pfam" id="PF02663"/>
    </source>
</evidence>
<accession>A0ABT8MDB9</accession>
<dbReference type="PIRSF" id="PIRSF006578">
    <property type="entry name" value="FwdE"/>
    <property type="match status" value="1"/>
</dbReference>
<protein>
    <submittedName>
        <fullName evidence="2">Formylmethanofuran dehydrogenase</fullName>
    </submittedName>
</protein>
<reference evidence="2" key="1">
    <citation type="submission" date="2019-05" db="EMBL/GenBank/DDBJ databases">
        <title>Methanoculleus sp. FWC-SCC1, a methanogenic archaeon isolated from deep marine cold seep.</title>
        <authorList>
            <person name="Chen Y.-W."/>
            <person name="Chen S.-C."/>
            <person name="Teng N.-H."/>
            <person name="Lai M.-C."/>
        </authorList>
    </citation>
    <scope>NUCLEOTIDE SEQUENCE</scope>
    <source>
        <strain evidence="2">FWC-SCC1</strain>
    </source>
</reference>
<dbReference type="Proteomes" id="UP001168338">
    <property type="component" value="Unassembled WGS sequence"/>
</dbReference>
<organism evidence="2 3">
    <name type="scientific">Methanoculleus frigidifontis</name>
    <dbReference type="NCBI Taxonomy" id="2584085"/>
    <lineage>
        <taxon>Archaea</taxon>
        <taxon>Methanobacteriati</taxon>
        <taxon>Methanobacteriota</taxon>
        <taxon>Stenosarchaea group</taxon>
        <taxon>Methanomicrobia</taxon>
        <taxon>Methanomicrobiales</taxon>
        <taxon>Methanomicrobiaceae</taxon>
        <taxon>Methanoculleus</taxon>
    </lineage>
</organism>
<dbReference type="SUPFAM" id="SSF143555">
    <property type="entry name" value="FwdE-like"/>
    <property type="match status" value="1"/>
</dbReference>
<dbReference type="EMBL" id="VCYH01000011">
    <property type="protein sequence ID" value="MDN7025926.1"/>
    <property type="molecule type" value="Genomic_DNA"/>
</dbReference>
<keyword evidence="3" id="KW-1185">Reference proteome</keyword>
<dbReference type="InterPro" id="IPR026328">
    <property type="entry name" value="FmdE"/>
</dbReference>
<evidence type="ECO:0000313" key="2">
    <source>
        <dbReference type="EMBL" id="MDN7025926.1"/>
    </source>
</evidence>
<dbReference type="InterPro" id="IPR003814">
    <property type="entry name" value="FmdEsu_dom"/>
</dbReference>
<gene>
    <name evidence="2" type="ORF">FGU65_13710</name>
</gene>
<dbReference type="InterPro" id="IPR053194">
    <property type="entry name" value="tRNA_methyltr_O"/>
</dbReference>
<feature type="domain" description="Formylmethanofuran dehydrogenase subunit E" evidence="1">
    <location>
        <begin position="26"/>
        <end position="164"/>
    </location>
</feature>
<sequence length="216" mass="23934">MCSPSPDRHDDTPAPAIKPFAEAVRFHGHVCPGLTLGYRAAGIAMQRLCSDRSVDEELVTIVETDACGVDAIQVVTGCTAGKGNLIFRDLGKHAYTFINRRTGEAIRIVTNPSFSADELDPALARLRPRVMGGEATDEERAEFWKRMQAISDTIMAMSEEQLFTIRQVEADIPERARIFRSVPCARCGEMTAESRIRLENGEHVCFTCSGHYSRGW</sequence>
<dbReference type="PANTHER" id="PTHR39418:SF1">
    <property type="entry name" value="DEHYDROGENASE"/>
    <property type="match status" value="1"/>
</dbReference>
<dbReference type="RefSeq" id="WP_301665123.1">
    <property type="nucleotide sequence ID" value="NZ_VCYH01000011.1"/>
</dbReference>
<evidence type="ECO:0000313" key="3">
    <source>
        <dbReference type="Proteomes" id="UP001168338"/>
    </source>
</evidence>
<proteinExistence type="predicted"/>
<dbReference type="Gene3D" id="3.30.1330.130">
    <property type="match status" value="1"/>
</dbReference>
<dbReference type="PANTHER" id="PTHR39418">
    <property type="entry name" value="DEHYDROGENASE-RELATED"/>
    <property type="match status" value="1"/>
</dbReference>